<organism evidence="1 2">
    <name type="scientific">Coprinopsis cinerea (strain Okayama-7 / 130 / ATCC MYA-4618 / FGSC 9003)</name>
    <name type="common">Inky cap fungus</name>
    <name type="synonym">Hormographiella aspergillata</name>
    <dbReference type="NCBI Taxonomy" id="240176"/>
    <lineage>
        <taxon>Eukaryota</taxon>
        <taxon>Fungi</taxon>
        <taxon>Dikarya</taxon>
        <taxon>Basidiomycota</taxon>
        <taxon>Agaricomycotina</taxon>
        <taxon>Agaricomycetes</taxon>
        <taxon>Agaricomycetidae</taxon>
        <taxon>Agaricales</taxon>
        <taxon>Agaricineae</taxon>
        <taxon>Psathyrellaceae</taxon>
        <taxon>Coprinopsis</taxon>
    </lineage>
</organism>
<dbReference type="Gene3D" id="3.80.10.10">
    <property type="entry name" value="Ribonuclease Inhibitor"/>
    <property type="match status" value="1"/>
</dbReference>
<dbReference type="SUPFAM" id="SSF52047">
    <property type="entry name" value="RNI-like"/>
    <property type="match status" value="1"/>
</dbReference>
<evidence type="ECO:0000313" key="2">
    <source>
        <dbReference type="Proteomes" id="UP000001861"/>
    </source>
</evidence>
<evidence type="ECO:0008006" key="3">
    <source>
        <dbReference type="Google" id="ProtNLM"/>
    </source>
</evidence>
<dbReference type="KEGG" id="cci:CC1G_11413"/>
<dbReference type="eggNOG" id="ENOG502QYZ2">
    <property type="taxonomic scope" value="Eukaryota"/>
</dbReference>
<sequence>MSPSTSTGRRGINSLPAEVLLDIFEQYLKPGPVLDLQGAERTLPALTPKDIEYIPGRGENSPFVIDQVCGTWRQLARGYSGLYTDIHVVNPTPQDVARVRTMLELSKDRPLRVFLEVNEFPRIQLFTHRGGLQAEAMMANASADGDCLFPWHQIVKLVFANAHRVEKLYLQVPVGPKWKGWDYTFPLGRDTDWDALAFPLLTTLHLQDKVSAFHASEDTFFKPLVTRACATSPRLADMRLDKMFALVNIIGQDSLNGLGPCASMIPWKNLTSLTISIQSVKEMLPILRLCPSLQELYLEPDMCWSSSTEEAVGEPVLLPNLWCLVLSVNGESNDNTFLPLSYLRVPALKSLSLHTPGKRVLSGLDDTSNPPRKSVHLLGALTAFHRLNPDCRIQTFSSFQNWDPRDQEGYRQILSLPIFGDLISFKNQDS</sequence>
<name>A8N482_COPC7</name>
<dbReference type="VEuPathDB" id="FungiDB:CC1G_11413"/>
<dbReference type="EMBL" id="AACS02000001">
    <property type="protein sequence ID" value="EAU92128.1"/>
    <property type="molecule type" value="Genomic_DNA"/>
</dbReference>
<accession>A8N482</accession>
<evidence type="ECO:0000313" key="1">
    <source>
        <dbReference type="EMBL" id="EAU92128.1"/>
    </source>
</evidence>
<dbReference type="OrthoDB" id="2842221at2759"/>
<dbReference type="RefSeq" id="XP_001829677.1">
    <property type="nucleotide sequence ID" value="XM_001829625.1"/>
</dbReference>
<keyword evidence="2" id="KW-1185">Reference proteome</keyword>
<dbReference type="AlphaFoldDB" id="A8N482"/>
<gene>
    <name evidence="1" type="ORF">CC1G_11413</name>
</gene>
<proteinExistence type="predicted"/>
<protein>
    <recommendedName>
        <fullName evidence="3">F-box domain-containing protein</fullName>
    </recommendedName>
</protein>
<dbReference type="InterPro" id="IPR032675">
    <property type="entry name" value="LRR_dom_sf"/>
</dbReference>
<reference evidence="1 2" key="1">
    <citation type="journal article" date="2010" name="Proc. Natl. Acad. Sci. U.S.A.">
        <title>Insights into evolution of multicellular fungi from the assembled chromosomes of the mushroom Coprinopsis cinerea (Coprinus cinereus).</title>
        <authorList>
            <person name="Stajich J.E."/>
            <person name="Wilke S.K."/>
            <person name="Ahren D."/>
            <person name="Au C.H."/>
            <person name="Birren B.W."/>
            <person name="Borodovsky M."/>
            <person name="Burns C."/>
            <person name="Canback B."/>
            <person name="Casselton L.A."/>
            <person name="Cheng C.K."/>
            <person name="Deng J."/>
            <person name="Dietrich F.S."/>
            <person name="Fargo D.C."/>
            <person name="Farman M.L."/>
            <person name="Gathman A.C."/>
            <person name="Goldberg J."/>
            <person name="Guigo R."/>
            <person name="Hoegger P.J."/>
            <person name="Hooker J.B."/>
            <person name="Huggins A."/>
            <person name="James T.Y."/>
            <person name="Kamada T."/>
            <person name="Kilaru S."/>
            <person name="Kodira C."/>
            <person name="Kues U."/>
            <person name="Kupfer D."/>
            <person name="Kwan H.S."/>
            <person name="Lomsadze A."/>
            <person name="Li W."/>
            <person name="Lilly W.W."/>
            <person name="Ma L.J."/>
            <person name="Mackey A.J."/>
            <person name="Manning G."/>
            <person name="Martin F."/>
            <person name="Muraguchi H."/>
            <person name="Natvig D.O."/>
            <person name="Palmerini H."/>
            <person name="Ramesh M.A."/>
            <person name="Rehmeyer C.J."/>
            <person name="Roe B.A."/>
            <person name="Shenoy N."/>
            <person name="Stanke M."/>
            <person name="Ter-Hovhannisyan V."/>
            <person name="Tunlid A."/>
            <person name="Velagapudi R."/>
            <person name="Vision T.J."/>
            <person name="Zeng Q."/>
            <person name="Zolan M.E."/>
            <person name="Pukkila P.J."/>
        </authorList>
    </citation>
    <scope>NUCLEOTIDE SEQUENCE [LARGE SCALE GENOMIC DNA]</scope>
    <source>
        <strain evidence="2">Okayama-7 / 130 / ATCC MYA-4618 / FGSC 9003</strain>
    </source>
</reference>
<comment type="caution">
    <text evidence="1">The sequence shown here is derived from an EMBL/GenBank/DDBJ whole genome shotgun (WGS) entry which is preliminary data.</text>
</comment>
<dbReference type="InParanoid" id="A8N482"/>
<dbReference type="Proteomes" id="UP000001861">
    <property type="component" value="Unassembled WGS sequence"/>
</dbReference>
<dbReference type="GeneID" id="6006110"/>